<keyword evidence="2" id="KW-0472">Membrane</keyword>
<keyword evidence="2" id="KW-0812">Transmembrane</keyword>
<dbReference type="Proteomes" id="UP000887540">
    <property type="component" value="Unplaced"/>
</dbReference>
<dbReference type="WBParaSite" id="ACRNAN_scaffold2308.g18152.t1">
    <property type="protein sequence ID" value="ACRNAN_scaffold2308.g18152.t1"/>
    <property type="gene ID" value="ACRNAN_scaffold2308.g18152"/>
</dbReference>
<name>A0A914DBQ1_9BILA</name>
<keyword evidence="2" id="KW-1133">Transmembrane helix</keyword>
<reference evidence="4" key="1">
    <citation type="submission" date="2022-11" db="UniProtKB">
        <authorList>
            <consortium name="WormBaseParasite"/>
        </authorList>
    </citation>
    <scope>IDENTIFICATION</scope>
</reference>
<protein>
    <submittedName>
        <fullName evidence="4">Uncharacterized protein</fullName>
    </submittedName>
</protein>
<evidence type="ECO:0000256" key="2">
    <source>
        <dbReference type="SAM" id="Phobius"/>
    </source>
</evidence>
<feature type="transmembrane region" description="Helical" evidence="2">
    <location>
        <begin position="41"/>
        <end position="60"/>
    </location>
</feature>
<keyword evidence="3" id="KW-1185">Reference proteome</keyword>
<proteinExistence type="predicted"/>
<organism evidence="3 4">
    <name type="scientific">Acrobeloides nanus</name>
    <dbReference type="NCBI Taxonomy" id="290746"/>
    <lineage>
        <taxon>Eukaryota</taxon>
        <taxon>Metazoa</taxon>
        <taxon>Ecdysozoa</taxon>
        <taxon>Nematoda</taxon>
        <taxon>Chromadorea</taxon>
        <taxon>Rhabditida</taxon>
        <taxon>Tylenchina</taxon>
        <taxon>Cephalobomorpha</taxon>
        <taxon>Cephaloboidea</taxon>
        <taxon>Cephalobidae</taxon>
        <taxon>Acrobeloides</taxon>
    </lineage>
</organism>
<evidence type="ECO:0000313" key="4">
    <source>
        <dbReference type="WBParaSite" id="ACRNAN_scaffold2308.g18152.t1"/>
    </source>
</evidence>
<sequence>MAQTIVDFDKKESMKKLLLPIWHEIKSAEPKPKKGFNLCKALGILLLGLYIGSTLTYVFLTTTNYLNKELLIKLDEAEMKMEQLKEKSERLRSANSDNEMTHQQILMGVMEAQKQHIAQINELTHELELTTQYYNGEVAMAYMACAQNQEELQKNLDTSIDSDLAIPEAHNSFTEEMQILEAIGAL</sequence>
<keyword evidence="1" id="KW-0175">Coiled coil</keyword>
<evidence type="ECO:0000256" key="1">
    <source>
        <dbReference type="SAM" id="Coils"/>
    </source>
</evidence>
<feature type="coiled-coil region" evidence="1">
    <location>
        <begin position="67"/>
        <end position="101"/>
    </location>
</feature>
<accession>A0A914DBQ1</accession>
<evidence type="ECO:0000313" key="3">
    <source>
        <dbReference type="Proteomes" id="UP000887540"/>
    </source>
</evidence>
<dbReference type="AlphaFoldDB" id="A0A914DBQ1"/>